<dbReference type="AlphaFoldDB" id="A0A2K1JS11"/>
<gene>
    <name evidence="1" type="ORF">PHYPA_016706</name>
</gene>
<organism evidence="1">
    <name type="scientific">Physcomitrium patens</name>
    <name type="common">Spreading-leaved earth moss</name>
    <name type="synonym">Physcomitrella patens</name>
    <dbReference type="NCBI Taxonomy" id="3218"/>
    <lineage>
        <taxon>Eukaryota</taxon>
        <taxon>Viridiplantae</taxon>
        <taxon>Streptophyta</taxon>
        <taxon>Embryophyta</taxon>
        <taxon>Bryophyta</taxon>
        <taxon>Bryophytina</taxon>
        <taxon>Bryopsida</taxon>
        <taxon>Funariidae</taxon>
        <taxon>Funariales</taxon>
        <taxon>Funariaceae</taxon>
        <taxon>Physcomitrium</taxon>
    </lineage>
</organism>
<dbReference type="Gramene" id="Pp3c12_24630V3.1">
    <property type="protein sequence ID" value="Pp3c12_24630V3.1"/>
    <property type="gene ID" value="Pp3c12_24630"/>
</dbReference>
<dbReference type="Proteomes" id="UP000006727">
    <property type="component" value="Chromosome 12"/>
</dbReference>
<accession>A0A2K1JS11</accession>
<reference evidence="1 3" key="2">
    <citation type="journal article" date="2018" name="Plant J.">
        <title>The Physcomitrella patens chromosome-scale assembly reveals moss genome structure and evolution.</title>
        <authorList>
            <person name="Lang D."/>
            <person name="Ullrich K.K."/>
            <person name="Murat F."/>
            <person name="Fuchs J."/>
            <person name="Jenkins J."/>
            <person name="Haas F.B."/>
            <person name="Piednoel M."/>
            <person name="Gundlach H."/>
            <person name="Van Bel M."/>
            <person name="Meyberg R."/>
            <person name="Vives C."/>
            <person name="Morata J."/>
            <person name="Symeonidi A."/>
            <person name="Hiss M."/>
            <person name="Muchero W."/>
            <person name="Kamisugi Y."/>
            <person name="Saleh O."/>
            <person name="Blanc G."/>
            <person name="Decker E.L."/>
            <person name="van Gessel N."/>
            <person name="Grimwood J."/>
            <person name="Hayes R.D."/>
            <person name="Graham S.W."/>
            <person name="Gunter L.E."/>
            <person name="McDaniel S.F."/>
            <person name="Hoernstein S.N.W."/>
            <person name="Larsson A."/>
            <person name="Li F.W."/>
            <person name="Perroud P.F."/>
            <person name="Phillips J."/>
            <person name="Ranjan P."/>
            <person name="Rokshar D.S."/>
            <person name="Rothfels C.J."/>
            <person name="Schneider L."/>
            <person name="Shu S."/>
            <person name="Stevenson D.W."/>
            <person name="Thummler F."/>
            <person name="Tillich M."/>
            <person name="Villarreal Aguilar J.C."/>
            <person name="Widiez T."/>
            <person name="Wong G.K."/>
            <person name="Wymore A."/>
            <person name="Zhang Y."/>
            <person name="Zimmer A.D."/>
            <person name="Quatrano R.S."/>
            <person name="Mayer K.F.X."/>
            <person name="Goodstein D."/>
            <person name="Casacuberta J.M."/>
            <person name="Vandepoele K."/>
            <person name="Reski R."/>
            <person name="Cuming A.C."/>
            <person name="Tuskan G.A."/>
            <person name="Maumus F."/>
            <person name="Salse J."/>
            <person name="Schmutz J."/>
            <person name="Rensing S.A."/>
        </authorList>
    </citation>
    <scope>NUCLEOTIDE SEQUENCE [LARGE SCALE GENOMIC DNA]</scope>
    <source>
        <strain evidence="2 3">cv. Gransden 2004</strain>
    </source>
</reference>
<dbReference type="EMBL" id="ABEU02000012">
    <property type="protein sequence ID" value="PNR44322.1"/>
    <property type="molecule type" value="Genomic_DNA"/>
</dbReference>
<evidence type="ECO:0000313" key="1">
    <source>
        <dbReference type="EMBL" id="PNR44322.1"/>
    </source>
</evidence>
<name>A0A2K1JS11_PHYPA</name>
<dbReference type="EnsemblPlants" id="Pp3c12_24630V3.1">
    <property type="protein sequence ID" value="Pp3c12_24630V3.1"/>
    <property type="gene ID" value="Pp3c12_24630"/>
</dbReference>
<reference evidence="1 3" key="1">
    <citation type="journal article" date="2008" name="Science">
        <title>The Physcomitrella genome reveals evolutionary insights into the conquest of land by plants.</title>
        <authorList>
            <person name="Rensing S."/>
            <person name="Lang D."/>
            <person name="Zimmer A."/>
            <person name="Terry A."/>
            <person name="Salamov A."/>
            <person name="Shapiro H."/>
            <person name="Nishiyama T."/>
            <person name="Perroud P.-F."/>
            <person name="Lindquist E."/>
            <person name="Kamisugi Y."/>
            <person name="Tanahashi T."/>
            <person name="Sakakibara K."/>
            <person name="Fujita T."/>
            <person name="Oishi K."/>
            <person name="Shin-I T."/>
            <person name="Kuroki Y."/>
            <person name="Toyoda A."/>
            <person name="Suzuki Y."/>
            <person name="Hashimoto A."/>
            <person name="Yamaguchi K."/>
            <person name="Sugano A."/>
            <person name="Kohara Y."/>
            <person name="Fujiyama A."/>
            <person name="Anterola A."/>
            <person name="Aoki S."/>
            <person name="Ashton N."/>
            <person name="Barbazuk W.B."/>
            <person name="Barker E."/>
            <person name="Bennetzen J."/>
            <person name="Bezanilla M."/>
            <person name="Blankenship R."/>
            <person name="Cho S.H."/>
            <person name="Dutcher S."/>
            <person name="Estelle M."/>
            <person name="Fawcett J.A."/>
            <person name="Gundlach H."/>
            <person name="Hanada K."/>
            <person name="Heyl A."/>
            <person name="Hicks K.A."/>
            <person name="Hugh J."/>
            <person name="Lohr M."/>
            <person name="Mayer K."/>
            <person name="Melkozernov A."/>
            <person name="Murata T."/>
            <person name="Nelson D."/>
            <person name="Pils B."/>
            <person name="Prigge M."/>
            <person name="Reiss B."/>
            <person name="Renner T."/>
            <person name="Rombauts S."/>
            <person name="Rushton P."/>
            <person name="Sanderfoot A."/>
            <person name="Schween G."/>
            <person name="Shiu S.-H."/>
            <person name="Stueber K."/>
            <person name="Theodoulou F.L."/>
            <person name="Tu H."/>
            <person name="Van de Peer Y."/>
            <person name="Verrier P.J."/>
            <person name="Waters E."/>
            <person name="Wood A."/>
            <person name="Yang L."/>
            <person name="Cove D."/>
            <person name="Cuming A."/>
            <person name="Hasebe M."/>
            <person name="Lucas S."/>
            <person name="Mishler D.B."/>
            <person name="Reski R."/>
            <person name="Grigoriev I."/>
            <person name="Quatrano R.S."/>
            <person name="Boore J.L."/>
        </authorList>
    </citation>
    <scope>NUCLEOTIDE SEQUENCE [LARGE SCALE GENOMIC DNA]</scope>
    <source>
        <strain evidence="2 3">cv. Gransden 2004</strain>
    </source>
</reference>
<evidence type="ECO:0000313" key="2">
    <source>
        <dbReference type="EnsemblPlants" id="Pp3c12_24630V3.1"/>
    </source>
</evidence>
<dbReference type="InParanoid" id="A0A2K1JS11"/>
<evidence type="ECO:0000313" key="3">
    <source>
        <dbReference type="Proteomes" id="UP000006727"/>
    </source>
</evidence>
<keyword evidence="3" id="KW-1185">Reference proteome</keyword>
<sequence>MGYTLSLKSKWPSQVFHVVQCKFLDHASGLILVSPVAQCAS</sequence>
<reference evidence="2" key="3">
    <citation type="submission" date="2020-12" db="UniProtKB">
        <authorList>
            <consortium name="EnsemblPlants"/>
        </authorList>
    </citation>
    <scope>IDENTIFICATION</scope>
</reference>
<proteinExistence type="predicted"/>
<protein>
    <submittedName>
        <fullName evidence="1 2">Uncharacterized protein</fullName>
    </submittedName>
</protein>